<proteinExistence type="predicted"/>
<dbReference type="Proteomes" id="UP001342314">
    <property type="component" value="Unassembled WGS sequence"/>
</dbReference>
<gene>
    <name evidence="1" type="ORF">Rhopal_007645-T1</name>
</gene>
<evidence type="ECO:0000313" key="2">
    <source>
        <dbReference type="Proteomes" id="UP001342314"/>
    </source>
</evidence>
<evidence type="ECO:0000313" key="1">
    <source>
        <dbReference type="EMBL" id="GJN94562.1"/>
    </source>
</evidence>
<keyword evidence="2" id="KW-1185">Reference proteome</keyword>
<name>A0AAV5GYF0_9BASI</name>
<accession>A0AAV5GYF0</accession>
<protein>
    <submittedName>
        <fullName evidence="1">Uncharacterized protein</fullName>
    </submittedName>
</protein>
<dbReference type="EMBL" id="BQKY01000018">
    <property type="protein sequence ID" value="GJN94562.1"/>
    <property type="molecule type" value="Genomic_DNA"/>
</dbReference>
<sequence>MAPSQTGWRHPTFIGDEPSKYELFDRILYEMRERYRGEGKEALAAWHEWLAPYSDRVLIHSHWNFAPLLGNEKAWPLMSYLTKHGVLHPIESNGPPAKPAFFVRNPDTGVEVLYGPEWHPEYDDFFDRRDKESSHSPHSLAHVRMPFGHRQQAVYRMAQPRLR</sequence>
<reference evidence="1 2" key="1">
    <citation type="submission" date="2021-12" db="EMBL/GenBank/DDBJ databases">
        <title>High titer production of polyol ester of fatty acids by Rhodotorula paludigena BS15 towards product separation-free biomass refinery.</title>
        <authorList>
            <person name="Mano J."/>
            <person name="Ono H."/>
            <person name="Tanaka T."/>
            <person name="Naito K."/>
            <person name="Sushida H."/>
            <person name="Ike M."/>
            <person name="Tokuyasu K."/>
            <person name="Kitaoka M."/>
        </authorList>
    </citation>
    <scope>NUCLEOTIDE SEQUENCE [LARGE SCALE GENOMIC DNA]</scope>
    <source>
        <strain evidence="1 2">BS15</strain>
    </source>
</reference>
<organism evidence="1 2">
    <name type="scientific">Rhodotorula paludigena</name>
    <dbReference type="NCBI Taxonomy" id="86838"/>
    <lineage>
        <taxon>Eukaryota</taxon>
        <taxon>Fungi</taxon>
        <taxon>Dikarya</taxon>
        <taxon>Basidiomycota</taxon>
        <taxon>Pucciniomycotina</taxon>
        <taxon>Microbotryomycetes</taxon>
        <taxon>Sporidiobolales</taxon>
        <taxon>Sporidiobolaceae</taxon>
        <taxon>Rhodotorula</taxon>
    </lineage>
</organism>
<dbReference type="AlphaFoldDB" id="A0AAV5GYF0"/>
<comment type="caution">
    <text evidence="1">The sequence shown here is derived from an EMBL/GenBank/DDBJ whole genome shotgun (WGS) entry which is preliminary data.</text>
</comment>